<dbReference type="RefSeq" id="WP_321545748.1">
    <property type="nucleotide sequence ID" value="NZ_JAXIVS010000003.1"/>
</dbReference>
<dbReference type="Proteomes" id="UP001291309">
    <property type="component" value="Unassembled WGS sequence"/>
</dbReference>
<protein>
    <submittedName>
        <fullName evidence="2">DUF1801 domain-containing protein</fullName>
    </submittedName>
</protein>
<gene>
    <name evidence="2" type="ORF">SYV04_11545</name>
</gene>
<evidence type="ECO:0000259" key="1">
    <source>
        <dbReference type="Pfam" id="PF08818"/>
    </source>
</evidence>
<dbReference type="Pfam" id="PF08818">
    <property type="entry name" value="DUF1801"/>
    <property type="match status" value="1"/>
</dbReference>
<evidence type="ECO:0000313" key="2">
    <source>
        <dbReference type="EMBL" id="MDY7227031.1"/>
    </source>
</evidence>
<feature type="domain" description="YdhG-like" evidence="1">
    <location>
        <begin position="37"/>
        <end position="138"/>
    </location>
</feature>
<accession>A0ABU5H0P8</accession>
<reference evidence="2 3" key="1">
    <citation type="submission" date="2023-12" db="EMBL/GenBank/DDBJ databases">
        <title>the genome sequence of Hyalangium sp. s54d21.</title>
        <authorList>
            <person name="Zhang X."/>
        </authorList>
    </citation>
    <scope>NUCLEOTIDE SEQUENCE [LARGE SCALE GENOMIC DNA]</scope>
    <source>
        <strain evidence="3">s54d21</strain>
    </source>
</reference>
<keyword evidence="3" id="KW-1185">Reference proteome</keyword>
<proteinExistence type="predicted"/>
<dbReference type="EMBL" id="JAXIVS010000003">
    <property type="protein sequence ID" value="MDY7227031.1"/>
    <property type="molecule type" value="Genomic_DNA"/>
</dbReference>
<dbReference type="InterPro" id="IPR014922">
    <property type="entry name" value="YdhG-like"/>
</dbReference>
<name>A0ABU5H0P8_9BACT</name>
<evidence type="ECO:0000313" key="3">
    <source>
        <dbReference type="Proteomes" id="UP001291309"/>
    </source>
</evidence>
<sequence length="149" mass="16497">MAKKVAAKKPAKKAPVKTQKNKASVAEFIAAVDDDAKRADAKAIDKLLREVTGEKPAMWGPSIIGYGSYKYTNTMGEADWPKIGFSPRKGATVLYIVPDFLASDPLMKKLGKYKNGKSCLYINKLADVDQKVLRELATRSWKHMSEKYG</sequence>
<organism evidence="2 3">
    <name type="scientific">Hyalangium rubrum</name>
    <dbReference type="NCBI Taxonomy" id="3103134"/>
    <lineage>
        <taxon>Bacteria</taxon>
        <taxon>Pseudomonadati</taxon>
        <taxon>Myxococcota</taxon>
        <taxon>Myxococcia</taxon>
        <taxon>Myxococcales</taxon>
        <taxon>Cystobacterineae</taxon>
        <taxon>Archangiaceae</taxon>
        <taxon>Hyalangium</taxon>
    </lineage>
</organism>
<comment type="caution">
    <text evidence="2">The sequence shown here is derived from an EMBL/GenBank/DDBJ whole genome shotgun (WGS) entry which is preliminary data.</text>
</comment>
<dbReference type="SUPFAM" id="SSF159888">
    <property type="entry name" value="YdhG-like"/>
    <property type="match status" value="1"/>
</dbReference>